<dbReference type="Proteomes" id="UP001208570">
    <property type="component" value="Unassembled WGS sequence"/>
</dbReference>
<keyword evidence="4" id="KW-1185">Reference proteome</keyword>
<evidence type="ECO:0000313" key="3">
    <source>
        <dbReference type="EMBL" id="KAK2139721.1"/>
    </source>
</evidence>
<sequence length="321" mass="36238">MNGTEFKKQVTTPFQAASYCLYVEICKDLTPEYHVDNCDEKKSPSRLLCQYDESKTDICSSSDSHFGDKCYRKTTYDGQEPNRIDWYNGEAYCRQSDIQGDIAYSYLDDDTLINSIINLVGGSIDCVQLWFGVRKRIWFWMTVSANTTVTGHKATSTTSDRNATVKWEENKFPLGEKQFVNVYIAPIMIGLVILTVVPGLVAFFVLRNKRRLTKDEPEYADIEPDESLDDVISPHGIVSTGKIPVGEIKHKEAPSGDLYAMSIKQINKSNGDLDTKKKGRNPEELHTKAKKKRNRKPKPSGGENIQHFEGPSGELYATVIK</sequence>
<dbReference type="EMBL" id="JAODUP010001639">
    <property type="protein sequence ID" value="KAK2139721.1"/>
    <property type="molecule type" value="Genomic_DNA"/>
</dbReference>
<comment type="caution">
    <text evidence="3">The sequence shown here is derived from an EMBL/GenBank/DDBJ whole genome shotgun (WGS) entry which is preliminary data.</text>
</comment>
<keyword evidence="2" id="KW-0812">Transmembrane</keyword>
<feature type="region of interest" description="Disordered" evidence="1">
    <location>
        <begin position="269"/>
        <end position="314"/>
    </location>
</feature>
<protein>
    <submittedName>
        <fullName evidence="3">Uncharacterized protein</fullName>
    </submittedName>
</protein>
<name>A0AAD9MQ76_9ANNE</name>
<evidence type="ECO:0000256" key="1">
    <source>
        <dbReference type="SAM" id="MobiDB-lite"/>
    </source>
</evidence>
<accession>A0AAD9MQ76</accession>
<dbReference type="AlphaFoldDB" id="A0AAD9MQ76"/>
<keyword evidence="2" id="KW-0472">Membrane</keyword>
<feature type="compositionally biased region" description="Basic residues" evidence="1">
    <location>
        <begin position="288"/>
        <end position="298"/>
    </location>
</feature>
<evidence type="ECO:0000313" key="4">
    <source>
        <dbReference type="Proteomes" id="UP001208570"/>
    </source>
</evidence>
<reference evidence="3" key="1">
    <citation type="journal article" date="2023" name="Mol. Biol. Evol.">
        <title>Third-Generation Sequencing Reveals the Adaptive Role of the Epigenome in Three Deep-Sea Polychaetes.</title>
        <authorList>
            <person name="Perez M."/>
            <person name="Aroh O."/>
            <person name="Sun Y."/>
            <person name="Lan Y."/>
            <person name="Juniper S.K."/>
            <person name="Young C.R."/>
            <person name="Angers B."/>
            <person name="Qian P.Y."/>
        </authorList>
    </citation>
    <scope>NUCLEOTIDE SEQUENCE</scope>
    <source>
        <strain evidence="3">P08H-3</strain>
    </source>
</reference>
<keyword evidence="2" id="KW-1133">Transmembrane helix</keyword>
<feature type="transmembrane region" description="Helical" evidence="2">
    <location>
        <begin position="183"/>
        <end position="206"/>
    </location>
</feature>
<organism evidence="3 4">
    <name type="scientific">Paralvinella palmiformis</name>
    <dbReference type="NCBI Taxonomy" id="53620"/>
    <lineage>
        <taxon>Eukaryota</taxon>
        <taxon>Metazoa</taxon>
        <taxon>Spiralia</taxon>
        <taxon>Lophotrochozoa</taxon>
        <taxon>Annelida</taxon>
        <taxon>Polychaeta</taxon>
        <taxon>Sedentaria</taxon>
        <taxon>Canalipalpata</taxon>
        <taxon>Terebellida</taxon>
        <taxon>Terebelliformia</taxon>
        <taxon>Alvinellidae</taxon>
        <taxon>Paralvinella</taxon>
    </lineage>
</organism>
<feature type="compositionally biased region" description="Basic and acidic residues" evidence="1">
    <location>
        <begin position="271"/>
        <end position="287"/>
    </location>
</feature>
<gene>
    <name evidence="3" type="ORF">LSH36_1641g00046</name>
</gene>
<evidence type="ECO:0000256" key="2">
    <source>
        <dbReference type="SAM" id="Phobius"/>
    </source>
</evidence>
<proteinExistence type="predicted"/>